<dbReference type="EMBL" id="CP096255">
    <property type="protein sequence ID" value="UPT83804.1"/>
    <property type="molecule type" value="Genomic_DNA"/>
</dbReference>
<evidence type="ECO:0000313" key="7">
    <source>
        <dbReference type="EMBL" id="UPT83804.1"/>
    </source>
</evidence>
<evidence type="ECO:0000256" key="2">
    <source>
        <dbReference type="ARBA" id="ARBA00022475"/>
    </source>
</evidence>
<dbReference type="SMART" id="SM00014">
    <property type="entry name" value="acidPPc"/>
    <property type="match status" value="1"/>
</dbReference>
<organism evidence="7 8">
    <name type="scientific">Bradyrhizobium barranii subsp. apii</name>
    <dbReference type="NCBI Taxonomy" id="2819348"/>
    <lineage>
        <taxon>Bacteria</taxon>
        <taxon>Pseudomonadati</taxon>
        <taxon>Pseudomonadota</taxon>
        <taxon>Alphaproteobacteria</taxon>
        <taxon>Hyphomicrobiales</taxon>
        <taxon>Nitrobacteraceae</taxon>
        <taxon>Bradyrhizobium</taxon>
        <taxon>Bradyrhizobium barranii</taxon>
    </lineage>
</organism>
<protein>
    <submittedName>
        <fullName evidence="7">Phosphatase PAP2 family protein</fullName>
    </submittedName>
</protein>
<comment type="subcellular location">
    <subcellularLocation>
        <location evidence="1">Cell membrane</location>
        <topology evidence="1">Multi-pass membrane protein</topology>
    </subcellularLocation>
</comment>
<evidence type="ECO:0000256" key="4">
    <source>
        <dbReference type="ARBA" id="ARBA00022801"/>
    </source>
</evidence>
<sequence>MPAPADSAPRPGYPAQLLAVSGHALVQLVRTPSHSRRAEAARKLARHSLWLSEAGATLIIVLMLAFDQTEIQLMPTRGTPSLWPIRILTDFGKDEYVLSVLGGTLVLLALVAAGLHGTRRGLLLGLGTRLQFMFLSVALSVFVAEILKYLIGRGRPFVSGKADPFNFIPFEGAGAYASLPSGHAVTAFALAFAVSALWPRLRVFMFTYAIVILLTRLVLLAHHPSDVVAGALVGMVGAMAVRYWFAARRLGFAIRADGTIVPLAGAVSGRLKRVAHGASAP</sequence>
<keyword evidence="4" id="KW-0378">Hydrolase</keyword>
<evidence type="ECO:0000256" key="6">
    <source>
        <dbReference type="ARBA" id="ARBA00023136"/>
    </source>
</evidence>
<dbReference type="Gene3D" id="1.20.144.10">
    <property type="entry name" value="Phosphatidic acid phosphatase type 2/haloperoxidase"/>
    <property type="match status" value="1"/>
</dbReference>
<evidence type="ECO:0000256" key="5">
    <source>
        <dbReference type="ARBA" id="ARBA00022989"/>
    </source>
</evidence>
<evidence type="ECO:0000256" key="1">
    <source>
        <dbReference type="ARBA" id="ARBA00004651"/>
    </source>
</evidence>
<dbReference type="AlphaFoldDB" id="A0A8T5V825"/>
<gene>
    <name evidence="7" type="ORF">HAP41_0000025650</name>
</gene>
<keyword evidence="5" id="KW-1133">Transmembrane helix</keyword>
<dbReference type="SUPFAM" id="SSF48317">
    <property type="entry name" value="Acid phosphatase/Vanadium-dependent haloperoxidase"/>
    <property type="match status" value="1"/>
</dbReference>
<dbReference type="GO" id="GO:0016787">
    <property type="term" value="F:hydrolase activity"/>
    <property type="evidence" value="ECO:0007669"/>
    <property type="project" value="UniProtKB-KW"/>
</dbReference>
<dbReference type="PANTHER" id="PTHR14969:SF62">
    <property type="entry name" value="DECAPRENYLPHOSPHORYL-5-PHOSPHORIBOSE PHOSPHATASE RV3807C-RELATED"/>
    <property type="match status" value="1"/>
</dbReference>
<keyword evidence="2" id="KW-1003">Cell membrane</keyword>
<dbReference type="GO" id="GO:0005886">
    <property type="term" value="C:plasma membrane"/>
    <property type="evidence" value="ECO:0007669"/>
    <property type="project" value="UniProtKB-SubCell"/>
</dbReference>
<keyword evidence="3" id="KW-0812">Transmembrane</keyword>
<name>A0A8T5V825_9BRAD</name>
<accession>A0A8T5V825</accession>
<dbReference type="InterPro" id="IPR036938">
    <property type="entry name" value="PAP2/HPO_sf"/>
</dbReference>
<evidence type="ECO:0000256" key="3">
    <source>
        <dbReference type="ARBA" id="ARBA00022692"/>
    </source>
</evidence>
<reference evidence="7 8" key="1">
    <citation type="journal article" date="2017" name="Syst. Appl. Microbiol.">
        <title>Soybeans inoculated with root zone soils of Canadian native legumes harbour diverse and novel Bradyrhizobium spp. that possess agricultural potential.</title>
        <authorList>
            <person name="Bromfield E.S.P."/>
            <person name="Cloutier S."/>
            <person name="Tambong J.T."/>
            <person name="Tran Thi T.V."/>
        </authorList>
    </citation>
    <scope>NUCLEOTIDE SEQUENCE [LARGE SCALE GENOMIC DNA]</scope>
    <source>
        <strain evidence="7 8">1S5</strain>
    </source>
</reference>
<dbReference type="PANTHER" id="PTHR14969">
    <property type="entry name" value="SPHINGOSINE-1-PHOSPHATE PHOSPHOHYDROLASE"/>
    <property type="match status" value="1"/>
</dbReference>
<dbReference type="InterPro" id="IPR000326">
    <property type="entry name" value="PAP2/HPO"/>
</dbReference>
<proteinExistence type="predicted"/>
<evidence type="ECO:0000313" key="8">
    <source>
        <dbReference type="Proteomes" id="UP000551709"/>
    </source>
</evidence>
<keyword evidence="6" id="KW-0472">Membrane</keyword>
<dbReference type="Pfam" id="PF01569">
    <property type="entry name" value="PAP2"/>
    <property type="match status" value="1"/>
</dbReference>
<dbReference type="RefSeq" id="WP_166096510.1">
    <property type="nucleotide sequence ID" value="NZ_CP096255.1"/>
</dbReference>
<dbReference type="Proteomes" id="UP000551709">
    <property type="component" value="Chromosome"/>
</dbReference>